<dbReference type="EMBL" id="NIPW01000040">
    <property type="protein sequence ID" value="OWJ75337.1"/>
    <property type="molecule type" value="Genomic_DNA"/>
</dbReference>
<evidence type="ECO:0000256" key="2">
    <source>
        <dbReference type="ARBA" id="ARBA00007400"/>
    </source>
</evidence>
<dbReference type="PANTHER" id="PTHR40074:SF2">
    <property type="entry name" value="O-ACETYLTRANSFERASE WECH"/>
    <property type="match status" value="1"/>
</dbReference>
<evidence type="ECO:0000259" key="8">
    <source>
        <dbReference type="Pfam" id="PF01757"/>
    </source>
</evidence>
<keyword evidence="10" id="KW-1185">Reference proteome</keyword>
<comment type="subcellular location">
    <subcellularLocation>
        <location evidence="1">Cell membrane</location>
        <topology evidence="1">Multi-pass membrane protein</topology>
    </subcellularLocation>
</comment>
<protein>
    <recommendedName>
        <fullName evidence="8">Acyltransferase 3 domain-containing protein</fullName>
    </recommendedName>
</protein>
<name>A0A212A7W9_9RHOB</name>
<feature type="transmembrane region" description="Helical" evidence="7">
    <location>
        <begin position="44"/>
        <end position="64"/>
    </location>
</feature>
<comment type="caution">
    <text evidence="9">The sequence shown here is derived from an EMBL/GenBank/DDBJ whole genome shotgun (WGS) entry which is preliminary data.</text>
</comment>
<keyword evidence="6 7" id="KW-0472">Membrane</keyword>
<feature type="transmembrane region" description="Helical" evidence="7">
    <location>
        <begin position="12"/>
        <end position="32"/>
    </location>
</feature>
<keyword evidence="5 7" id="KW-1133">Transmembrane helix</keyword>
<dbReference type="GO" id="GO:0016413">
    <property type="term" value="F:O-acetyltransferase activity"/>
    <property type="evidence" value="ECO:0007669"/>
    <property type="project" value="TreeGrafter"/>
</dbReference>
<evidence type="ECO:0000256" key="4">
    <source>
        <dbReference type="ARBA" id="ARBA00022692"/>
    </source>
</evidence>
<dbReference type="Proteomes" id="UP000196878">
    <property type="component" value="Unassembled WGS sequence"/>
</dbReference>
<organism evidence="9 10">
    <name type="scientific">Haematobacter genomosp. 1</name>
    <dbReference type="NCBI Taxonomy" id="366618"/>
    <lineage>
        <taxon>Bacteria</taxon>
        <taxon>Pseudomonadati</taxon>
        <taxon>Pseudomonadota</taxon>
        <taxon>Alphaproteobacteria</taxon>
        <taxon>Rhodobacterales</taxon>
        <taxon>Paracoccaceae</taxon>
        <taxon>Haematobacter</taxon>
    </lineage>
</organism>
<dbReference type="AlphaFoldDB" id="A0A212A7W9"/>
<reference evidence="9 10" key="1">
    <citation type="submission" date="2016-12" db="EMBL/GenBank/DDBJ databases">
        <title>Comparison of Traditional DNA-DNA Hybridization with In Silico Genomic Analysis.</title>
        <authorList>
            <person name="Nicholson A.C."/>
            <person name="Humrighouse B.W."/>
            <person name="Graziano J."/>
            <person name="Lasker B."/>
            <person name="Whitney A.M."/>
            <person name="Mcquiston J.R."/>
        </authorList>
    </citation>
    <scope>NUCLEOTIDE SEQUENCE [LARGE SCALE GENOMIC DNA]</scope>
    <source>
        <strain evidence="9 10">H2240</strain>
    </source>
</reference>
<comment type="similarity">
    <text evidence="2">Belongs to the acyltransferase 3 family.</text>
</comment>
<evidence type="ECO:0000256" key="7">
    <source>
        <dbReference type="SAM" id="Phobius"/>
    </source>
</evidence>
<sequence>MRLHALDTAKGISVILVVFWHVLMVSSSVGFTPHPVYFAVNAPLLSMRMPLFFFVSGVVVAHSLSGPWKDFFNRKLLDLLWICGLWTVIYTVVQGRPTSYILTSWYRPEIHLWFLWGLIIYRLLSYLLRRHKTLALALSLTLSLLVYHDLPQDFWGSLSTHQRSVVRYGAFFFFAVWYGRQMVSALCRWPWFALAAALMAALLASRLDLVFLLSLSGVMLILSASILISEHLVAVQHAFTFVGSRSLEIFVLHFAMVGPFLKMAKGYSHSALWAVPAVTLACVALAIALRRITDRFAPWLFRAPKGLMEHFGARIGALRAPSQLDVTPDGEGRWR</sequence>
<evidence type="ECO:0000313" key="10">
    <source>
        <dbReference type="Proteomes" id="UP000196878"/>
    </source>
</evidence>
<feature type="transmembrane region" description="Helical" evidence="7">
    <location>
        <begin position="210"/>
        <end position="235"/>
    </location>
</feature>
<proteinExistence type="inferred from homology"/>
<evidence type="ECO:0000256" key="1">
    <source>
        <dbReference type="ARBA" id="ARBA00004651"/>
    </source>
</evidence>
<gene>
    <name evidence="9" type="ORF">CDV49_17380</name>
</gene>
<feature type="transmembrane region" description="Helical" evidence="7">
    <location>
        <begin position="270"/>
        <end position="289"/>
    </location>
</feature>
<evidence type="ECO:0000256" key="3">
    <source>
        <dbReference type="ARBA" id="ARBA00022475"/>
    </source>
</evidence>
<keyword evidence="3" id="KW-1003">Cell membrane</keyword>
<dbReference type="Pfam" id="PF01757">
    <property type="entry name" value="Acyl_transf_3"/>
    <property type="match status" value="1"/>
</dbReference>
<evidence type="ECO:0000313" key="9">
    <source>
        <dbReference type="EMBL" id="OWJ75337.1"/>
    </source>
</evidence>
<feature type="transmembrane region" description="Helical" evidence="7">
    <location>
        <begin position="105"/>
        <end position="124"/>
    </location>
</feature>
<dbReference type="OrthoDB" id="9814956at2"/>
<dbReference type="PANTHER" id="PTHR40074">
    <property type="entry name" value="O-ACETYLTRANSFERASE WECH"/>
    <property type="match status" value="1"/>
</dbReference>
<keyword evidence="4 7" id="KW-0812">Transmembrane</keyword>
<accession>A0A212A7W9</accession>
<feature type="transmembrane region" description="Helical" evidence="7">
    <location>
        <begin position="247"/>
        <end position="264"/>
    </location>
</feature>
<dbReference type="GO" id="GO:0009246">
    <property type="term" value="P:enterobacterial common antigen biosynthetic process"/>
    <property type="evidence" value="ECO:0007669"/>
    <property type="project" value="TreeGrafter"/>
</dbReference>
<evidence type="ECO:0000256" key="5">
    <source>
        <dbReference type="ARBA" id="ARBA00022989"/>
    </source>
</evidence>
<dbReference type="RefSeq" id="WP_088216658.1">
    <property type="nucleotide sequence ID" value="NZ_NIPW01000040.1"/>
</dbReference>
<feature type="domain" description="Acyltransferase 3" evidence="8">
    <location>
        <begin position="4"/>
        <end position="290"/>
    </location>
</feature>
<dbReference type="GO" id="GO:0005886">
    <property type="term" value="C:plasma membrane"/>
    <property type="evidence" value="ECO:0007669"/>
    <property type="project" value="UniProtKB-SubCell"/>
</dbReference>
<dbReference type="InterPro" id="IPR002656">
    <property type="entry name" value="Acyl_transf_3_dom"/>
</dbReference>
<feature type="transmembrane region" description="Helical" evidence="7">
    <location>
        <begin position="76"/>
        <end position="93"/>
    </location>
</feature>
<evidence type="ECO:0000256" key="6">
    <source>
        <dbReference type="ARBA" id="ARBA00023136"/>
    </source>
</evidence>